<evidence type="ECO:0000313" key="2">
    <source>
        <dbReference type="EMBL" id="ENX57413.1"/>
    </source>
</evidence>
<reference evidence="1 4" key="1">
    <citation type="submission" date="2013-02" db="EMBL/GenBank/DDBJ databases">
        <title>The Genome Sequence of Acinetobacter sp. CIP 56.2.</title>
        <authorList>
            <consortium name="The Broad Institute Genome Sequencing Platform"/>
            <consortium name="The Broad Institute Genome Sequencing Center for Infectious Disease"/>
            <person name="Cerqueira G."/>
            <person name="Feldgarden M."/>
            <person name="Courvalin P."/>
            <person name="Perichon B."/>
            <person name="Grillot-Courvalin C."/>
            <person name="Clermont D."/>
            <person name="Rocha E."/>
            <person name="Yoon E.-J."/>
            <person name="Nemec A."/>
            <person name="Walker B."/>
            <person name="Young S.K."/>
            <person name="Zeng Q."/>
            <person name="Gargeya S."/>
            <person name="Fitzgerald M."/>
            <person name="Haas B."/>
            <person name="Abouelleil A."/>
            <person name="Alvarado L."/>
            <person name="Arachchi H.M."/>
            <person name="Berlin A.M."/>
            <person name="Chapman S.B."/>
            <person name="Dewar J."/>
            <person name="Goldberg J."/>
            <person name="Griggs A."/>
            <person name="Gujja S."/>
            <person name="Hansen M."/>
            <person name="Howarth C."/>
            <person name="Imamovic A."/>
            <person name="Larimer J."/>
            <person name="McCowan C."/>
            <person name="Murphy C."/>
            <person name="Neiman D."/>
            <person name="Pearson M."/>
            <person name="Priest M."/>
            <person name="Roberts A."/>
            <person name="Saif S."/>
            <person name="Shea T."/>
            <person name="Sisk P."/>
            <person name="Sykes S."/>
            <person name="Wortman J."/>
            <person name="Nusbaum C."/>
            <person name="Birren B."/>
        </authorList>
    </citation>
    <scope>NUCLEOTIDE SEQUENCE [LARGE SCALE GENOMIC DNA]</scope>
    <source>
        <strain evidence="1 4">CIP 56.2</strain>
    </source>
</reference>
<name>N8W7N1_9GAMM</name>
<dbReference type="HOGENOM" id="CLU_3401711_0_0_6"/>
<dbReference type="EMBL" id="APRN01000036">
    <property type="protein sequence ID" value="ENX57413.1"/>
    <property type="molecule type" value="Genomic_DNA"/>
</dbReference>
<reference evidence="2 3" key="2">
    <citation type="submission" date="2013-02" db="EMBL/GenBank/DDBJ databases">
        <title>The Genome Sequence of Acinetobacter sp. CIP 70.18.</title>
        <authorList>
            <consortium name="The Broad Institute Genome Sequencing Platform"/>
            <consortium name="The Broad Institute Genome Sequencing Center for Infectious Disease"/>
            <person name="Cerqueira G."/>
            <person name="Feldgarden M."/>
            <person name="Courvalin P."/>
            <person name="Perichon B."/>
            <person name="Grillot-Courvalin C."/>
            <person name="Clermont D."/>
            <person name="Rocha E."/>
            <person name="Yoon E.-J."/>
            <person name="Nemec A."/>
            <person name="Walker B."/>
            <person name="Young S.K."/>
            <person name="Zeng Q."/>
            <person name="Gargeya S."/>
            <person name="Fitzgerald M."/>
            <person name="Haas B."/>
            <person name="Abouelleil A."/>
            <person name="Alvarado L."/>
            <person name="Arachchi H.M."/>
            <person name="Berlin A.M."/>
            <person name="Chapman S.B."/>
            <person name="Dewar J."/>
            <person name="Goldberg J."/>
            <person name="Griggs A."/>
            <person name="Gujja S."/>
            <person name="Hansen M."/>
            <person name="Howarth C."/>
            <person name="Imamovic A."/>
            <person name="Larimer J."/>
            <person name="McCowan C."/>
            <person name="Murphy C."/>
            <person name="Neiman D."/>
            <person name="Pearson M."/>
            <person name="Priest M."/>
            <person name="Roberts A."/>
            <person name="Saif S."/>
            <person name="Shea T."/>
            <person name="Sisk P."/>
            <person name="Sykes S."/>
            <person name="Wortman J."/>
            <person name="Nusbaum C."/>
            <person name="Birren B."/>
        </authorList>
    </citation>
    <scope>NUCLEOTIDE SEQUENCE [LARGE SCALE GENOMIC DNA]</scope>
    <source>
        <strain evidence="2 3">CIP 70.18</strain>
    </source>
</reference>
<evidence type="ECO:0000313" key="1">
    <source>
        <dbReference type="EMBL" id="ENV08017.1"/>
    </source>
</evidence>
<dbReference type="STRING" id="1144672.F966_03877"/>
<keyword evidence="3" id="KW-1185">Reference proteome</keyword>
<evidence type="ECO:0000313" key="4">
    <source>
        <dbReference type="Proteomes" id="UP000013209"/>
    </source>
</evidence>
<comment type="caution">
    <text evidence="1">The sequence shown here is derived from an EMBL/GenBank/DDBJ whole genome shotgun (WGS) entry which is preliminary data.</text>
</comment>
<sequence length="30" mass="3609">MQRWLGLFILNREQFYKQRSVVAILLTTPS</sequence>
<dbReference type="Proteomes" id="UP000013209">
    <property type="component" value="Unassembled WGS sequence"/>
</dbReference>
<accession>N9RHC2</accession>
<dbReference type="Proteomes" id="UP000013084">
    <property type="component" value="Unassembled WGS sequence"/>
</dbReference>
<gene>
    <name evidence="2" type="ORF">F902_01810</name>
    <name evidence="1" type="ORF">F966_03877</name>
</gene>
<dbReference type="EMBL" id="APPH01000020">
    <property type="protein sequence ID" value="ENV08017.1"/>
    <property type="molecule type" value="Genomic_DNA"/>
</dbReference>
<evidence type="ECO:0000313" key="3">
    <source>
        <dbReference type="Proteomes" id="UP000013084"/>
    </source>
</evidence>
<dbReference type="AlphaFoldDB" id="N8W7N1"/>
<accession>N8W7N1</accession>
<protein>
    <submittedName>
        <fullName evidence="1">Uncharacterized protein</fullName>
    </submittedName>
</protein>
<organism evidence="1 4">
    <name type="scientific">Acinetobacter higginsii</name>
    <dbReference type="NCBI Taxonomy" id="70347"/>
    <lineage>
        <taxon>Bacteria</taxon>
        <taxon>Pseudomonadati</taxon>
        <taxon>Pseudomonadota</taxon>
        <taxon>Gammaproteobacteria</taxon>
        <taxon>Moraxellales</taxon>
        <taxon>Moraxellaceae</taxon>
        <taxon>Acinetobacter</taxon>
    </lineage>
</organism>
<proteinExistence type="predicted"/>